<protein>
    <submittedName>
        <fullName evidence="1">Uncharacterized protein</fullName>
    </submittedName>
</protein>
<sequence length="76" mass="8250">MDERTSYGIPDEGPEEIIVAGECRGAEPANGAFLLACAICLLSKCATRLLRSPCNHKQRASCHYEEGEGLKQSQLI</sequence>
<organism evidence="1">
    <name type="scientific">Desulfomonile tiedjei</name>
    <dbReference type="NCBI Taxonomy" id="2358"/>
    <lineage>
        <taxon>Bacteria</taxon>
        <taxon>Pseudomonadati</taxon>
        <taxon>Thermodesulfobacteriota</taxon>
        <taxon>Desulfomonilia</taxon>
        <taxon>Desulfomonilales</taxon>
        <taxon>Desulfomonilaceae</taxon>
        <taxon>Desulfomonile</taxon>
    </lineage>
</organism>
<evidence type="ECO:0000313" key="1">
    <source>
        <dbReference type="EMBL" id="HGH62017.1"/>
    </source>
</evidence>
<gene>
    <name evidence="1" type="ORF">ENV54_12055</name>
</gene>
<accession>A0A7C4EYM3</accession>
<comment type="caution">
    <text evidence="1">The sequence shown here is derived from an EMBL/GenBank/DDBJ whole genome shotgun (WGS) entry which is preliminary data.</text>
</comment>
<proteinExistence type="predicted"/>
<dbReference type="EMBL" id="DTGT01000394">
    <property type="protein sequence ID" value="HGH62017.1"/>
    <property type="molecule type" value="Genomic_DNA"/>
</dbReference>
<name>A0A7C4EYM3_9BACT</name>
<reference evidence="1" key="1">
    <citation type="journal article" date="2020" name="mSystems">
        <title>Genome- and Community-Level Interaction Insights into Carbon Utilization and Element Cycling Functions of Hydrothermarchaeota in Hydrothermal Sediment.</title>
        <authorList>
            <person name="Zhou Z."/>
            <person name="Liu Y."/>
            <person name="Xu W."/>
            <person name="Pan J."/>
            <person name="Luo Z.H."/>
            <person name="Li M."/>
        </authorList>
    </citation>
    <scope>NUCLEOTIDE SEQUENCE [LARGE SCALE GENOMIC DNA]</scope>
    <source>
        <strain evidence="1">SpSt-769</strain>
    </source>
</reference>
<dbReference type="AlphaFoldDB" id="A0A7C4EYM3"/>